<feature type="transmembrane region" description="Helical" evidence="8">
    <location>
        <begin position="115"/>
        <end position="134"/>
    </location>
</feature>
<dbReference type="GO" id="GO:0005886">
    <property type="term" value="C:plasma membrane"/>
    <property type="evidence" value="ECO:0007669"/>
    <property type="project" value="UniProtKB-SubCell"/>
</dbReference>
<feature type="transmembrane region" description="Helical" evidence="8">
    <location>
        <begin position="140"/>
        <end position="158"/>
    </location>
</feature>
<dbReference type="InterPro" id="IPR038731">
    <property type="entry name" value="RgtA/B/C-like"/>
</dbReference>
<feature type="transmembrane region" description="Helical" evidence="8">
    <location>
        <begin position="245"/>
        <end position="268"/>
    </location>
</feature>
<evidence type="ECO:0000313" key="10">
    <source>
        <dbReference type="EMBL" id="KKS46761.1"/>
    </source>
</evidence>
<evidence type="ECO:0000256" key="4">
    <source>
        <dbReference type="ARBA" id="ARBA00022679"/>
    </source>
</evidence>
<proteinExistence type="predicted"/>
<dbReference type="PANTHER" id="PTHR33908">
    <property type="entry name" value="MANNOSYLTRANSFERASE YKCB-RELATED"/>
    <property type="match status" value="1"/>
</dbReference>
<evidence type="ECO:0000256" key="3">
    <source>
        <dbReference type="ARBA" id="ARBA00022676"/>
    </source>
</evidence>
<dbReference type="STRING" id="1618659.UV11_C0024G0005"/>
<feature type="transmembrane region" description="Helical" evidence="8">
    <location>
        <begin position="6"/>
        <end position="25"/>
    </location>
</feature>
<organism evidence="10 11">
    <name type="scientific">Candidatus Giovannonibacteria bacterium GW2011_GWF2_42_19</name>
    <dbReference type="NCBI Taxonomy" id="1618659"/>
    <lineage>
        <taxon>Bacteria</taxon>
        <taxon>Candidatus Giovannoniibacteriota</taxon>
    </lineage>
</organism>
<name>A0A0G1BKF7_9BACT</name>
<dbReference type="Pfam" id="PF13231">
    <property type="entry name" value="PMT_2"/>
    <property type="match status" value="1"/>
</dbReference>
<feature type="transmembrane region" description="Helical" evidence="8">
    <location>
        <begin position="202"/>
        <end position="224"/>
    </location>
</feature>
<keyword evidence="6 8" id="KW-1133">Transmembrane helix</keyword>
<comment type="subcellular location">
    <subcellularLocation>
        <location evidence="1">Cell membrane</location>
        <topology evidence="1">Multi-pass membrane protein</topology>
    </subcellularLocation>
</comment>
<keyword evidence="4" id="KW-0808">Transferase</keyword>
<feature type="transmembrane region" description="Helical" evidence="8">
    <location>
        <begin position="165"/>
        <end position="182"/>
    </location>
</feature>
<dbReference type="Proteomes" id="UP000034036">
    <property type="component" value="Unassembled WGS sequence"/>
</dbReference>
<dbReference type="EMBL" id="LCDF01000024">
    <property type="protein sequence ID" value="KKS46761.1"/>
    <property type="molecule type" value="Genomic_DNA"/>
</dbReference>
<feature type="transmembrane region" description="Helical" evidence="8">
    <location>
        <begin position="391"/>
        <end position="413"/>
    </location>
</feature>
<sequence length="620" mass="71385">MQEAKNFSGTLVIVLLLAMFMIMYASQIDDAAIMDELAHIPAAYSYVSLKDMRLNPEHPPLIKDLAGLPLLLFKPNFPTDTKAWKDEINGQWDQGAKFLYESGNDPDRILRYSRLPVMLLAVLFGWLLYKWALSLYGNKVAILTTFFYALSPTFLAHSRYVTTDLAAAFGFFIGIVAYLRFLKKPSPKRMLIAGVAFGIAQLLKFSLFLLVPIYGVLLLLWVLLEERERAFELKTKEKIAFFIRELIILSVKTVIIGLIGIGLIWIVYTWHIWNYPIEKQIYDSETILQSFGFRPIVNLDLWLVRHEIFRPLGQYLLGLLMVVQRAAGGNTTFFLGEISSTGWTSYFPIAYLLKESLAFHILSLIALWVCLKNTKKAYSNYKKGERVSAALGWMSDNFAITASIFFIFFYWLYSMKSPLNIGIRHVMPTFPFIYLIVSREIAKWLYQPKIESPKGFTDVLYMMYKNFIEPIPRILFTSLLMLWIALSTIIAFPFFLSYYNELIGTENGYKYITDSNYDWGQDLKRLAKTINDEKIDKIYLEYFGGGSPRYYLGDKFVEWNSRKGPPPQGSYFALSATLLQGAKGAPVKGFVKIPEESYEWLNEKEPILRAGTSIFIFKMR</sequence>
<evidence type="ECO:0000256" key="2">
    <source>
        <dbReference type="ARBA" id="ARBA00022475"/>
    </source>
</evidence>
<keyword evidence="7 8" id="KW-0472">Membrane</keyword>
<evidence type="ECO:0000256" key="8">
    <source>
        <dbReference type="SAM" id="Phobius"/>
    </source>
</evidence>
<evidence type="ECO:0000256" key="6">
    <source>
        <dbReference type="ARBA" id="ARBA00022989"/>
    </source>
</evidence>
<gene>
    <name evidence="10" type="ORF">UV11_C0024G0005</name>
</gene>
<protein>
    <submittedName>
        <fullName evidence="10">Tetratricopeptide repeat protein</fullName>
    </submittedName>
</protein>
<reference evidence="10 11" key="1">
    <citation type="journal article" date="2015" name="Nature">
        <title>rRNA introns, odd ribosomes, and small enigmatic genomes across a large radiation of phyla.</title>
        <authorList>
            <person name="Brown C.T."/>
            <person name="Hug L.A."/>
            <person name="Thomas B.C."/>
            <person name="Sharon I."/>
            <person name="Castelle C.J."/>
            <person name="Singh A."/>
            <person name="Wilkins M.J."/>
            <person name="Williams K.H."/>
            <person name="Banfield J.F."/>
        </authorList>
    </citation>
    <scope>NUCLEOTIDE SEQUENCE [LARGE SCALE GENOMIC DNA]</scope>
</reference>
<keyword evidence="2" id="KW-1003">Cell membrane</keyword>
<evidence type="ECO:0000256" key="7">
    <source>
        <dbReference type="ARBA" id="ARBA00023136"/>
    </source>
</evidence>
<feature type="domain" description="Glycosyltransferase RgtA/B/C/D-like" evidence="9">
    <location>
        <begin position="114"/>
        <end position="226"/>
    </location>
</feature>
<comment type="caution">
    <text evidence="10">The sequence shown here is derived from an EMBL/GenBank/DDBJ whole genome shotgun (WGS) entry which is preliminary data.</text>
</comment>
<dbReference type="AlphaFoldDB" id="A0A0G1BKF7"/>
<dbReference type="PANTHER" id="PTHR33908:SF11">
    <property type="entry name" value="MEMBRANE PROTEIN"/>
    <property type="match status" value="1"/>
</dbReference>
<dbReference type="GO" id="GO:0016763">
    <property type="term" value="F:pentosyltransferase activity"/>
    <property type="evidence" value="ECO:0007669"/>
    <property type="project" value="TreeGrafter"/>
</dbReference>
<feature type="transmembrane region" description="Helical" evidence="8">
    <location>
        <begin position="474"/>
        <end position="496"/>
    </location>
</feature>
<evidence type="ECO:0000259" key="9">
    <source>
        <dbReference type="Pfam" id="PF13231"/>
    </source>
</evidence>
<keyword evidence="5 8" id="KW-0812">Transmembrane</keyword>
<dbReference type="GO" id="GO:0009103">
    <property type="term" value="P:lipopolysaccharide biosynthetic process"/>
    <property type="evidence" value="ECO:0007669"/>
    <property type="project" value="UniProtKB-ARBA"/>
</dbReference>
<feature type="transmembrane region" description="Helical" evidence="8">
    <location>
        <begin position="349"/>
        <end position="371"/>
    </location>
</feature>
<evidence type="ECO:0000313" key="11">
    <source>
        <dbReference type="Proteomes" id="UP000034036"/>
    </source>
</evidence>
<evidence type="ECO:0000256" key="5">
    <source>
        <dbReference type="ARBA" id="ARBA00022692"/>
    </source>
</evidence>
<dbReference type="InterPro" id="IPR050297">
    <property type="entry name" value="LipidA_mod_glycosyltrf_83"/>
</dbReference>
<accession>A0A0G1BKF7</accession>
<evidence type="ECO:0000256" key="1">
    <source>
        <dbReference type="ARBA" id="ARBA00004651"/>
    </source>
</evidence>
<keyword evidence="3" id="KW-0328">Glycosyltransferase</keyword>